<dbReference type="Pfam" id="PF00684">
    <property type="entry name" value="DnaJ_CXXCXGXG"/>
    <property type="match status" value="1"/>
</dbReference>
<protein>
    <recommendedName>
        <fullName evidence="7">CR-type domain-containing protein</fullName>
    </recommendedName>
</protein>
<evidence type="ECO:0000313" key="8">
    <source>
        <dbReference type="EMBL" id="KAG2298583.1"/>
    </source>
</evidence>
<dbReference type="OrthoDB" id="1933686at2759"/>
<evidence type="ECO:0000259" key="7">
    <source>
        <dbReference type="PROSITE" id="PS51188"/>
    </source>
</evidence>
<dbReference type="InterPro" id="IPR001305">
    <property type="entry name" value="HSP_DnaJ_Cys-rich_dom"/>
</dbReference>
<dbReference type="Proteomes" id="UP000886595">
    <property type="component" value="Unassembled WGS sequence"/>
</dbReference>
<comment type="caution">
    <text evidence="8">The sequence shown here is derived from an EMBL/GenBank/DDBJ whole genome shotgun (WGS) entry which is preliminary data.</text>
</comment>
<organism evidence="8 9">
    <name type="scientific">Brassica carinata</name>
    <name type="common">Ethiopian mustard</name>
    <name type="synonym">Abyssinian cabbage</name>
    <dbReference type="NCBI Taxonomy" id="52824"/>
    <lineage>
        <taxon>Eukaryota</taxon>
        <taxon>Viridiplantae</taxon>
        <taxon>Streptophyta</taxon>
        <taxon>Embryophyta</taxon>
        <taxon>Tracheophyta</taxon>
        <taxon>Spermatophyta</taxon>
        <taxon>Magnoliopsida</taxon>
        <taxon>eudicotyledons</taxon>
        <taxon>Gunneridae</taxon>
        <taxon>Pentapetalae</taxon>
        <taxon>rosids</taxon>
        <taxon>malvids</taxon>
        <taxon>Brassicales</taxon>
        <taxon>Brassicaceae</taxon>
        <taxon>Brassiceae</taxon>
        <taxon>Brassica</taxon>
    </lineage>
</organism>
<dbReference type="SUPFAM" id="SSF57938">
    <property type="entry name" value="DnaJ/Hsp40 cysteine-rich domain"/>
    <property type="match status" value="1"/>
</dbReference>
<evidence type="ECO:0000256" key="1">
    <source>
        <dbReference type="ARBA" id="ARBA00022723"/>
    </source>
</evidence>
<keyword evidence="9" id="KW-1185">Reference proteome</keyword>
<evidence type="ECO:0000256" key="6">
    <source>
        <dbReference type="PROSITE-ProRule" id="PRU00546"/>
    </source>
</evidence>
<dbReference type="GO" id="GO:0008270">
    <property type="term" value="F:zinc ion binding"/>
    <property type="evidence" value="ECO:0007669"/>
    <property type="project" value="UniProtKB-KW"/>
</dbReference>
<dbReference type="CDD" id="cd10719">
    <property type="entry name" value="DnaJ_zf"/>
    <property type="match status" value="1"/>
</dbReference>
<dbReference type="AlphaFoldDB" id="A0A8X7RZX1"/>
<dbReference type="PANTHER" id="PTHR43096">
    <property type="entry name" value="DNAJ HOMOLOG 1, MITOCHONDRIAL-RELATED"/>
    <property type="match status" value="1"/>
</dbReference>
<keyword evidence="3 6" id="KW-0863">Zinc-finger</keyword>
<dbReference type="GO" id="GO:0042026">
    <property type="term" value="P:protein refolding"/>
    <property type="evidence" value="ECO:0007669"/>
    <property type="project" value="TreeGrafter"/>
</dbReference>
<sequence length="110" mass="11603">MEKEIEISKLESCGTCEGSGAKPGTKPTKCTTCGGQGQVVLSARTPLGVFQQVMTCSSCNSTGEISTPCGTCSGDDALGRLIFWFNVVKGKWKNCFGVLFLSSKHTNNVS</sequence>
<evidence type="ECO:0000313" key="9">
    <source>
        <dbReference type="Proteomes" id="UP000886595"/>
    </source>
</evidence>
<dbReference type="GO" id="GO:0051082">
    <property type="term" value="F:unfolded protein binding"/>
    <property type="evidence" value="ECO:0007669"/>
    <property type="project" value="InterPro"/>
</dbReference>
<keyword evidence="5" id="KW-0143">Chaperone</keyword>
<proteinExistence type="predicted"/>
<keyword evidence="4 6" id="KW-0862">Zinc</keyword>
<reference evidence="8 9" key="1">
    <citation type="submission" date="2020-02" db="EMBL/GenBank/DDBJ databases">
        <authorList>
            <person name="Ma Q."/>
            <person name="Huang Y."/>
            <person name="Song X."/>
            <person name="Pei D."/>
        </authorList>
    </citation>
    <scope>NUCLEOTIDE SEQUENCE [LARGE SCALE GENOMIC DNA]</scope>
    <source>
        <strain evidence="8">Sxm20200214</strain>
        <tissue evidence="8">Leaf</tissue>
    </source>
</reference>
<dbReference type="PANTHER" id="PTHR43096:SF10">
    <property type="entry name" value="CHAPERONE PROTEIN DNAJ A6, CHLOROPLASTIC"/>
    <property type="match status" value="1"/>
</dbReference>
<dbReference type="EMBL" id="JAAMPC010000008">
    <property type="protein sequence ID" value="KAG2298583.1"/>
    <property type="molecule type" value="Genomic_DNA"/>
</dbReference>
<dbReference type="InterPro" id="IPR036410">
    <property type="entry name" value="HSP_DnaJ_Cys-rich_dom_sf"/>
</dbReference>
<name>A0A8X7RZX1_BRACI</name>
<gene>
    <name evidence="8" type="ORF">Bca52824_035055</name>
</gene>
<evidence type="ECO:0000256" key="2">
    <source>
        <dbReference type="ARBA" id="ARBA00022737"/>
    </source>
</evidence>
<dbReference type="PROSITE" id="PS51188">
    <property type="entry name" value="ZF_CR"/>
    <property type="match status" value="1"/>
</dbReference>
<keyword evidence="2" id="KW-0677">Repeat</keyword>
<feature type="domain" description="CR-type" evidence="7">
    <location>
        <begin position="1"/>
        <end position="81"/>
    </location>
</feature>
<evidence type="ECO:0000256" key="3">
    <source>
        <dbReference type="ARBA" id="ARBA00022771"/>
    </source>
</evidence>
<evidence type="ECO:0000256" key="4">
    <source>
        <dbReference type="ARBA" id="ARBA00022833"/>
    </source>
</evidence>
<dbReference type="GO" id="GO:0009535">
    <property type="term" value="C:chloroplast thylakoid membrane"/>
    <property type="evidence" value="ECO:0007669"/>
    <property type="project" value="TreeGrafter"/>
</dbReference>
<keyword evidence="1 6" id="KW-0479">Metal-binding</keyword>
<dbReference type="Gene3D" id="2.10.230.10">
    <property type="entry name" value="Heat shock protein DnaJ, cysteine-rich domain"/>
    <property type="match status" value="1"/>
</dbReference>
<accession>A0A8X7RZX1</accession>
<evidence type="ECO:0000256" key="5">
    <source>
        <dbReference type="ARBA" id="ARBA00023186"/>
    </source>
</evidence>
<feature type="zinc finger region" description="CR-type" evidence="6">
    <location>
        <begin position="1"/>
        <end position="81"/>
    </location>
</feature>
<dbReference type="FunFam" id="2.10.230.10:FF:000002">
    <property type="entry name" value="Molecular chaperone DnaJ"/>
    <property type="match status" value="1"/>
</dbReference>
<dbReference type="GO" id="GO:0031072">
    <property type="term" value="F:heat shock protein binding"/>
    <property type="evidence" value="ECO:0007669"/>
    <property type="project" value="InterPro"/>
</dbReference>